<accession>A0AAX4NIL9</accession>
<keyword evidence="4" id="KW-1185">Reference proteome</keyword>
<feature type="transmembrane region" description="Helical" evidence="1">
    <location>
        <begin position="46"/>
        <end position="68"/>
    </location>
</feature>
<feature type="transmembrane region" description="Helical" evidence="1">
    <location>
        <begin position="141"/>
        <end position="163"/>
    </location>
</feature>
<dbReference type="EMBL" id="CP133772">
    <property type="protein sequence ID" value="WYY01034.1"/>
    <property type="molecule type" value="Genomic_DNA"/>
</dbReference>
<dbReference type="Proteomes" id="UP001451606">
    <property type="component" value="Chromosome"/>
</dbReference>
<dbReference type="PANTHER" id="PTHR23531">
    <property type="entry name" value="QUINOLENE RESISTANCE PROTEIN NORA"/>
    <property type="match status" value="1"/>
</dbReference>
<dbReference type="AlphaFoldDB" id="A0AAX4NIL9"/>
<dbReference type="GO" id="GO:0022857">
    <property type="term" value="F:transmembrane transporter activity"/>
    <property type="evidence" value="ECO:0007669"/>
    <property type="project" value="InterPro"/>
</dbReference>
<keyword evidence="1" id="KW-0812">Transmembrane</keyword>
<dbReference type="Pfam" id="PF07690">
    <property type="entry name" value="MFS_1"/>
    <property type="match status" value="1"/>
</dbReference>
<organism evidence="3 4">
    <name type="scientific">Oxyplasma meridianum</name>
    <dbReference type="NCBI Taxonomy" id="3073602"/>
    <lineage>
        <taxon>Archaea</taxon>
        <taxon>Methanobacteriati</taxon>
        <taxon>Thermoplasmatota</taxon>
        <taxon>Thermoplasmata</taxon>
        <taxon>Thermoplasmatales</taxon>
        <taxon>Thermoplasmataceae</taxon>
        <taxon>Oxyplasma</taxon>
    </lineage>
</organism>
<dbReference type="PROSITE" id="PS50850">
    <property type="entry name" value="MFS"/>
    <property type="match status" value="1"/>
</dbReference>
<gene>
    <name evidence="3" type="ORF">OXIME_001630</name>
</gene>
<protein>
    <submittedName>
        <fullName evidence="3">MFS transporter</fullName>
    </submittedName>
</protein>
<keyword evidence="1" id="KW-1133">Transmembrane helix</keyword>
<dbReference type="InterPro" id="IPR011701">
    <property type="entry name" value="MFS"/>
</dbReference>
<feature type="transmembrane region" description="Helical" evidence="1">
    <location>
        <begin position="358"/>
        <end position="380"/>
    </location>
</feature>
<dbReference type="InterPro" id="IPR036259">
    <property type="entry name" value="MFS_trans_sf"/>
</dbReference>
<evidence type="ECO:0000256" key="1">
    <source>
        <dbReference type="SAM" id="Phobius"/>
    </source>
</evidence>
<feature type="transmembrane region" description="Helical" evidence="1">
    <location>
        <begin position="236"/>
        <end position="257"/>
    </location>
</feature>
<dbReference type="RefSeq" id="WP_393971356.1">
    <property type="nucleotide sequence ID" value="NZ_CP133772.1"/>
</dbReference>
<dbReference type="InterPro" id="IPR020846">
    <property type="entry name" value="MFS_dom"/>
</dbReference>
<dbReference type="GeneID" id="95968368"/>
<reference evidence="3 4" key="1">
    <citation type="submission" date="2023-09" db="EMBL/GenBank/DDBJ databases">
        <authorList>
            <person name="Golyshina O.V."/>
            <person name="Lunev E.A."/>
            <person name="Bargiela R."/>
            <person name="Gaines M.C."/>
            <person name="Daum B."/>
            <person name="Bale N.J."/>
            <person name="Koenen M."/>
            <person name="Sinninghe Damst J.S."/>
            <person name="Yakimov M."/>
            <person name="Golyshin P.N."/>
        </authorList>
    </citation>
    <scope>NUCLEOTIDE SEQUENCE [LARGE SCALE GENOMIC DNA]</scope>
    <source>
        <strain evidence="3 4">M1</strain>
    </source>
</reference>
<evidence type="ECO:0000313" key="3">
    <source>
        <dbReference type="EMBL" id="WYY01034.1"/>
    </source>
</evidence>
<feature type="domain" description="Major facilitator superfamily (MFS) profile" evidence="2">
    <location>
        <begin position="170"/>
        <end position="394"/>
    </location>
</feature>
<feature type="transmembrane region" description="Helical" evidence="1">
    <location>
        <begin position="269"/>
        <end position="287"/>
    </location>
</feature>
<feature type="transmembrane region" description="Helical" evidence="1">
    <location>
        <begin position="293"/>
        <end position="318"/>
    </location>
</feature>
<keyword evidence="1" id="KW-0472">Membrane</keyword>
<dbReference type="InterPro" id="IPR052714">
    <property type="entry name" value="MFS_Exporter"/>
</dbReference>
<dbReference type="Gene3D" id="1.20.1250.20">
    <property type="entry name" value="MFS general substrate transporter like domains"/>
    <property type="match status" value="1"/>
</dbReference>
<dbReference type="PANTHER" id="PTHR23531:SF1">
    <property type="entry name" value="QUINOLENE RESISTANCE PROTEIN NORA"/>
    <property type="match status" value="1"/>
</dbReference>
<name>A0AAX4NIL9_9ARCH</name>
<proteinExistence type="predicted"/>
<evidence type="ECO:0000313" key="4">
    <source>
        <dbReference type="Proteomes" id="UP001451606"/>
    </source>
</evidence>
<feature type="transmembrane region" description="Helical" evidence="1">
    <location>
        <begin position="169"/>
        <end position="189"/>
    </location>
</feature>
<feature type="transmembrane region" description="Helical" evidence="1">
    <location>
        <begin position="9"/>
        <end position="26"/>
    </location>
</feature>
<feature type="transmembrane region" description="Helical" evidence="1">
    <location>
        <begin position="80"/>
        <end position="98"/>
    </location>
</feature>
<feature type="transmembrane region" description="Helical" evidence="1">
    <location>
        <begin position="330"/>
        <end position="352"/>
    </location>
</feature>
<dbReference type="SUPFAM" id="SSF103473">
    <property type="entry name" value="MFS general substrate transporter"/>
    <property type="match status" value="1"/>
</dbReference>
<sequence length="394" mass="43672">MDEDHISRFMVIETIIVILSITFSIRTTNNLIMTSIPLLAKYDFKFSQTFVGILSALASASSFLTTALINARLSAKNRRISFVISNLLYTFILIGYWVSSNITIWMLTAAGGGLLGLIMPNIITSASLFKDSVLRERVLTLYTVFLSLSLISGPAIESYLLRFVSLKEVFLVFALFGILASAMSPFMHFPFEKRTGEKTDVLKNPGFRVALYNIMAYNIPFAILLAFAGIFEKDTFHTSLSIVSLLFSLFYLSSFLSRILLSIRPAKNVRTYMISAMGISLVGIVIMVLSNNIIIFVVALLVLGIPHGLTYPLSVLTISRAFGPQHRNAANSYFFSIMMLVGILLPLAGGVLVDTIGFRLTMTAITFIIAALLVLTTITFREWNAWIKTNANLE</sequence>
<feature type="transmembrane region" description="Helical" evidence="1">
    <location>
        <begin position="104"/>
        <end position="129"/>
    </location>
</feature>
<feature type="transmembrane region" description="Helical" evidence="1">
    <location>
        <begin position="210"/>
        <end position="230"/>
    </location>
</feature>
<evidence type="ECO:0000259" key="2">
    <source>
        <dbReference type="PROSITE" id="PS50850"/>
    </source>
</evidence>
<dbReference type="KEGG" id="omr:OXIME_001630"/>